<dbReference type="RefSeq" id="WP_092361533.1">
    <property type="nucleotide sequence ID" value="NZ_DAINWJ010000085.1"/>
</dbReference>
<keyword evidence="1" id="KW-0436">Ligase</keyword>
<accession>A0A1I0DJN2</accession>
<keyword evidence="2" id="KW-1185">Reference proteome</keyword>
<protein>
    <submittedName>
        <fullName evidence="1">Tyrosyl-tRNA synthetase</fullName>
    </submittedName>
</protein>
<reference evidence="2" key="1">
    <citation type="submission" date="2016-10" db="EMBL/GenBank/DDBJ databases">
        <authorList>
            <person name="Varghese N."/>
            <person name="Submissions S."/>
        </authorList>
    </citation>
    <scope>NUCLEOTIDE SEQUENCE [LARGE SCALE GENOMIC DNA]</scope>
    <source>
        <strain evidence="2">NLAE-zl-G277</strain>
    </source>
</reference>
<name>A0A1I0DJN2_9FIRM</name>
<evidence type="ECO:0000313" key="1">
    <source>
        <dbReference type="EMBL" id="SET32458.1"/>
    </source>
</evidence>
<gene>
    <name evidence="1" type="ORF">SAMN05216313_104225</name>
</gene>
<dbReference type="EMBL" id="FOIM01000004">
    <property type="protein sequence ID" value="SET32458.1"/>
    <property type="molecule type" value="Genomic_DNA"/>
</dbReference>
<sequence length="76" mass="8406">MMKEFLLDWERDTVEGAIEGLVGMGLVRDEKEFLRLLGQGEVSVEGELLAADDLGGVLYTGDVMKIGQGNFVRFIK</sequence>
<proteinExistence type="predicted"/>
<keyword evidence="1" id="KW-0030">Aminoacyl-tRNA synthetase</keyword>
<dbReference type="Proteomes" id="UP000198508">
    <property type="component" value="Unassembled WGS sequence"/>
</dbReference>
<dbReference type="AlphaFoldDB" id="A0A1I0DJN2"/>
<evidence type="ECO:0000313" key="2">
    <source>
        <dbReference type="Proteomes" id="UP000198508"/>
    </source>
</evidence>
<dbReference type="GO" id="GO:0004812">
    <property type="term" value="F:aminoacyl-tRNA ligase activity"/>
    <property type="evidence" value="ECO:0007669"/>
    <property type="project" value="UniProtKB-KW"/>
</dbReference>
<organism evidence="1 2">
    <name type="scientific">Enterocloster lavalensis</name>
    <dbReference type="NCBI Taxonomy" id="460384"/>
    <lineage>
        <taxon>Bacteria</taxon>
        <taxon>Bacillati</taxon>
        <taxon>Bacillota</taxon>
        <taxon>Clostridia</taxon>
        <taxon>Lachnospirales</taxon>
        <taxon>Lachnospiraceae</taxon>
        <taxon>Enterocloster</taxon>
    </lineage>
</organism>
<dbReference type="GeneID" id="93276173"/>